<gene>
    <name evidence="2" type="ORF">CC78DRAFT_539676</name>
</gene>
<reference evidence="3" key="1">
    <citation type="journal article" date="2020" name="Stud. Mycol.">
        <title>101 Dothideomycetes genomes: A test case for predicting lifestyles and emergence of pathogens.</title>
        <authorList>
            <person name="Haridas S."/>
            <person name="Albert R."/>
            <person name="Binder M."/>
            <person name="Bloem J."/>
            <person name="LaButti K."/>
            <person name="Salamov A."/>
            <person name="Andreopoulos B."/>
            <person name="Baker S."/>
            <person name="Barry K."/>
            <person name="Bills G."/>
            <person name="Bluhm B."/>
            <person name="Cannon C."/>
            <person name="Castanera R."/>
            <person name="Culley D."/>
            <person name="Daum C."/>
            <person name="Ezra D."/>
            <person name="Gonzalez J."/>
            <person name="Henrissat B."/>
            <person name="Kuo A."/>
            <person name="Liang C."/>
            <person name="Lipzen A."/>
            <person name="Lutzoni F."/>
            <person name="Magnuson J."/>
            <person name="Mondo S."/>
            <person name="Nolan M."/>
            <person name="Ohm R."/>
            <person name="Pangilinan J."/>
            <person name="Park H.-J."/>
            <person name="Ramirez L."/>
            <person name="Alfaro M."/>
            <person name="Sun H."/>
            <person name="Tritt A."/>
            <person name="Yoshinaga Y."/>
            <person name="Zwiers L.-H."/>
            <person name="Turgeon B."/>
            <person name="Goodwin S."/>
            <person name="Spatafora J."/>
            <person name="Crous P."/>
            <person name="Grigoriev I."/>
        </authorList>
    </citation>
    <scope>NUCLEOTIDE SEQUENCE [LARGE SCALE GENOMIC DNA]</scope>
    <source>
        <strain evidence="3">CBS 304.66</strain>
    </source>
</reference>
<evidence type="ECO:0000256" key="1">
    <source>
        <dbReference type="SAM" id="MobiDB-lite"/>
    </source>
</evidence>
<protein>
    <recommendedName>
        <fullName evidence="4">F-box domain-containing protein</fullName>
    </recommendedName>
</protein>
<comment type="caution">
    <text evidence="2">The sequence shown here is derived from an EMBL/GenBank/DDBJ whole genome shotgun (WGS) entry which is preliminary data.</text>
</comment>
<dbReference type="EMBL" id="ML986581">
    <property type="protein sequence ID" value="KAF2269744.1"/>
    <property type="molecule type" value="Genomic_DNA"/>
</dbReference>
<evidence type="ECO:0000313" key="3">
    <source>
        <dbReference type="Proteomes" id="UP000800093"/>
    </source>
</evidence>
<proteinExistence type="predicted"/>
<dbReference type="OrthoDB" id="5311681at2759"/>
<feature type="compositionally biased region" description="Pro residues" evidence="1">
    <location>
        <begin position="29"/>
        <end position="41"/>
    </location>
</feature>
<dbReference type="Proteomes" id="UP000800093">
    <property type="component" value="Unassembled WGS sequence"/>
</dbReference>
<feature type="compositionally biased region" description="Low complexity" evidence="1">
    <location>
        <begin position="42"/>
        <end position="55"/>
    </location>
</feature>
<sequence length="652" mass="73416">MAVTMQCGQGAAEGRRRRAEGRGIFFSGPKPPTSPPPPLPLPMSATPDDAPPLLRAKPKPKTNNVIKPTIPLNFRHRAAPATAPHHVWLTSPARSHAVMGQGTELPLHLIALILSHLDSAADLARVTRSSRLFYYMTLPRLYETVTLRSYSEIRYVNGRPEGYGNGSPFAMGLNTLVSRTFGEYVKTFRVVGEWREHDTEDYTKGRVPDNSMMLQIAMRAALDKMKNLTSFAWELNTKPLQTIYQSLMTKPSITSLTLRCPTKRIPRPTTLIPPLPNLITLVVYDIDPLCYPDDISVLLLTSKNLENLKLHWNPRMRESGEESVNLMNYFGRSVAAGFSPPAKRIALYNLYARNINEGFENNAHPEMMEEITLINCMGSGSDPANVFLDDTWRVSSKHRVPHHLKMLRVDVMEKEQATMLSRFQGLERLYLISRRKSSKPSSIAVTPSSPTTTPSQNGTSTSGTPISEHQCKSLAGDYLAAIQSSHRTMRHLLLSDNWQLSDETLFKLCQSCPNLEQLGFSSVVPPLKSLRQILQLVPRLWAIRVLVRPGSDLAEKLDTMDLDMHIFAIATEMWRPQYMNLRYLGIGDRLVFKLGEVIPPPKRNPPVLPGQENTLADRMNGPRRRLMQVGWEEVKHIEIWGMDSTDFDPAFP</sequence>
<evidence type="ECO:0008006" key="4">
    <source>
        <dbReference type="Google" id="ProtNLM"/>
    </source>
</evidence>
<dbReference type="AlphaFoldDB" id="A0A9P4NAP9"/>
<feature type="region of interest" description="Disordered" evidence="1">
    <location>
        <begin position="440"/>
        <end position="467"/>
    </location>
</feature>
<organism evidence="2 3">
    <name type="scientific">Lojkania enalia</name>
    <dbReference type="NCBI Taxonomy" id="147567"/>
    <lineage>
        <taxon>Eukaryota</taxon>
        <taxon>Fungi</taxon>
        <taxon>Dikarya</taxon>
        <taxon>Ascomycota</taxon>
        <taxon>Pezizomycotina</taxon>
        <taxon>Dothideomycetes</taxon>
        <taxon>Pleosporomycetidae</taxon>
        <taxon>Pleosporales</taxon>
        <taxon>Pleosporales incertae sedis</taxon>
        <taxon>Lojkania</taxon>
    </lineage>
</organism>
<dbReference type="Gene3D" id="3.80.10.10">
    <property type="entry name" value="Ribonuclease Inhibitor"/>
    <property type="match status" value="1"/>
</dbReference>
<accession>A0A9P4NAP9</accession>
<dbReference type="InterPro" id="IPR032675">
    <property type="entry name" value="LRR_dom_sf"/>
</dbReference>
<dbReference type="SUPFAM" id="SSF52047">
    <property type="entry name" value="RNI-like"/>
    <property type="match status" value="1"/>
</dbReference>
<evidence type="ECO:0000313" key="2">
    <source>
        <dbReference type="EMBL" id="KAF2269744.1"/>
    </source>
</evidence>
<feature type="compositionally biased region" description="Low complexity" evidence="1">
    <location>
        <begin position="440"/>
        <end position="465"/>
    </location>
</feature>
<feature type="region of interest" description="Disordered" evidence="1">
    <location>
        <begin position="1"/>
        <end position="65"/>
    </location>
</feature>
<keyword evidence="3" id="KW-1185">Reference proteome</keyword>
<name>A0A9P4NAP9_9PLEO</name>